<protein>
    <submittedName>
        <fullName evidence="2">Uncharacterized protein</fullName>
    </submittedName>
</protein>
<dbReference type="EMBL" id="BEGY01000135">
    <property type="protein sequence ID" value="GAX84778.1"/>
    <property type="molecule type" value="Genomic_DNA"/>
</dbReference>
<organism evidence="2 3">
    <name type="scientific">Chlamydomonas eustigma</name>
    <dbReference type="NCBI Taxonomy" id="1157962"/>
    <lineage>
        <taxon>Eukaryota</taxon>
        <taxon>Viridiplantae</taxon>
        <taxon>Chlorophyta</taxon>
        <taxon>core chlorophytes</taxon>
        <taxon>Chlorophyceae</taxon>
        <taxon>CS clade</taxon>
        <taxon>Chlamydomonadales</taxon>
        <taxon>Chlamydomonadaceae</taxon>
        <taxon>Chlamydomonas</taxon>
    </lineage>
</organism>
<evidence type="ECO:0000313" key="3">
    <source>
        <dbReference type="Proteomes" id="UP000232323"/>
    </source>
</evidence>
<feature type="region of interest" description="Disordered" evidence="1">
    <location>
        <begin position="1"/>
        <end position="32"/>
    </location>
</feature>
<accession>A0A250XNZ4</accession>
<dbReference type="OrthoDB" id="546035at2759"/>
<gene>
    <name evidence="2" type="ORF">CEUSTIGMA_g12199.t1</name>
</gene>
<name>A0A250XNZ4_9CHLO</name>
<sequence length="235" mass="25916">RPPSTWMASERTESRLQRRRSSISGHSNGAVPQFCWRDEHGRLVDDDCVTPDVKEAKKSCSKGDASAKGNIAKGMKCTEGSNDSAKGKGAKKVVGELGAEDVAHKCNRVERGLDEGDEGEAGSSRRKTIRKAETVPNTALSALFPELPRCFTVSGDMYPKEKLPDHVPAWAGCVESINGAKVNICWYRNDRSSPPPARSSYNYKIVKAVLEKEITTLGQFRTEEDWLQFLESRNA</sequence>
<proteinExistence type="predicted"/>
<feature type="non-terminal residue" evidence="2">
    <location>
        <position position="1"/>
    </location>
</feature>
<keyword evidence="3" id="KW-1185">Reference proteome</keyword>
<dbReference type="Proteomes" id="UP000232323">
    <property type="component" value="Unassembled WGS sequence"/>
</dbReference>
<reference evidence="2 3" key="1">
    <citation type="submission" date="2017-08" db="EMBL/GenBank/DDBJ databases">
        <title>Acidophilic green algal genome provides insights into adaptation to an acidic environment.</title>
        <authorList>
            <person name="Hirooka S."/>
            <person name="Hirose Y."/>
            <person name="Kanesaki Y."/>
            <person name="Higuchi S."/>
            <person name="Fujiwara T."/>
            <person name="Onuma R."/>
            <person name="Era A."/>
            <person name="Ohbayashi R."/>
            <person name="Uzuka A."/>
            <person name="Nozaki H."/>
            <person name="Yoshikawa H."/>
            <person name="Miyagishima S.Y."/>
        </authorList>
    </citation>
    <scope>NUCLEOTIDE SEQUENCE [LARGE SCALE GENOMIC DNA]</scope>
    <source>
        <strain evidence="2 3">NIES-2499</strain>
    </source>
</reference>
<dbReference type="AlphaFoldDB" id="A0A250XNZ4"/>
<evidence type="ECO:0000256" key="1">
    <source>
        <dbReference type="SAM" id="MobiDB-lite"/>
    </source>
</evidence>
<evidence type="ECO:0000313" key="2">
    <source>
        <dbReference type="EMBL" id="GAX84778.1"/>
    </source>
</evidence>
<comment type="caution">
    <text evidence="2">The sequence shown here is derived from an EMBL/GenBank/DDBJ whole genome shotgun (WGS) entry which is preliminary data.</text>
</comment>